<dbReference type="PRINTS" id="PR00155">
    <property type="entry name" value="AMICYANIN"/>
</dbReference>
<comment type="cofactor">
    <cofactor evidence="7">
        <name>Cu cation</name>
        <dbReference type="ChEBI" id="CHEBI:23378"/>
    </cofactor>
    <text evidence="7">Binds 1 copper ion per subunit.</text>
</comment>
<evidence type="ECO:0000313" key="10">
    <source>
        <dbReference type="Proteomes" id="UP000230779"/>
    </source>
</evidence>
<dbReference type="GO" id="GO:0042597">
    <property type="term" value="C:periplasmic space"/>
    <property type="evidence" value="ECO:0007669"/>
    <property type="project" value="UniProtKB-SubCell"/>
</dbReference>
<reference evidence="9 10" key="1">
    <citation type="submission" date="2017-09" db="EMBL/GenBank/DDBJ databases">
        <title>Depth-based differentiation of microbial function through sediment-hosted aquifers and enrichment of novel symbionts in the deep terrestrial subsurface.</title>
        <authorList>
            <person name="Probst A.J."/>
            <person name="Ladd B."/>
            <person name="Jarett J.K."/>
            <person name="Geller-Mcgrath D.E."/>
            <person name="Sieber C.M."/>
            <person name="Emerson J.B."/>
            <person name="Anantharaman K."/>
            <person name="Thomas B.C."/>
            <person name="Malmstrom R."/>
            <person name="Stieglmeier M."/>
            <person name="Klingl A."/>
            <person name="Woyke T."/>
            <person name="Ryan C.M."/>
            <person name="Banfield J.F."/>
        </authorList>
    </citation>
    <scope>NUCLEOTIDE SEQUENCE [LARGE SCALE GENOMIC DNA]</scope>
    <source>
        <strain evidence="9">CG_4_10_14_0_8_um_filter_42_10</strain>
    </source>
</reference>
<dbReference type="InterPro" id="IPR052721">
    <property type="entry name" value="ET_Amicyanin"/>
</dbReference>
<feature type="binding site" evidence="7">
    <location>
        <position position="81"/>
    </location>
    <ligand>
        <name>Cu cation</name>
        <dbReference type="ChEBI" id="CHEBI:23378"/>
    </ligand>
</feature>
<evidence type="ECO:0000256" key="4">
    <source>
        <dbReference type="ARBA" id="ARBA00022764"/>
    </source>
</evidence>
<keyword evidence="5" id="KW-0249">Electron transport</keyword>
<protein>
    <recommendedName>
        <fullName evidence="8">Blue (type 1) copper domain-containing protein</fullName>
    </recommendedName>
</protein>
<dbReference type="InterPro" id="IPR035668">
    <property type="entry name" value="Amicyanin"/>
</dbReference>
<dbReference type="SUPFAM" id="SSF49503">
    <property type="entry name" value="Cupredoxins"/>
    <property type="match status" value="1"/>
</dbReference>
<dbReference type="EMBL" id="PFMD01000077">
    <property type="protein sequence ID" value="PIY95576.1"/>
    <property type="molecule type" value="Genomic_DNA"/>
</dbReference>
<gene>
    <name evidence="9" type="ORF">COY66_06490</name>
</gene>
<dbReference type="GO" id="GO:0009055">
    <property type="term" value="F:electron transfer activity"/>
    <property type="evidence" value="ECO:0007669"/>
    <property type="project" value="InterPro"/>
</dbReference>
<dbReference type="InterPro" id="IPR008972">
    <property type="entry name" value="Cupredoxin"/>
</dbReference>
<dbReference type="InterPro" id="IPR002386">
    <property type="entry name" value="Amicyanin/Pseudoazurin"/>
</dbReference>
<evidence type="ECO:0000256" key="3">
    <source>
        <dbReference type="ARBA" id="ARBA00022723"/>
    </source>
</evidence>
<accession>A0A2M7RGV7</accession>
<keyword evidence="3 7" id="KW-0479">Metal-binding</keyword>
<feature type="domain" description="Blue (type 1) copper" evidence="8">
    <location>
        <begin position="51"/>
        <end position="129"/>
    </location>
</feature>
<comment type="caution">
    <text evidence="9">The sequence shown here is derived from an EMBL/GenBank/DDBJ whole genome shotgun (WGS) entry which is preliminary data.</text>
</comment>
<dbReference type="Pfam" id="PF00127">
    <property type="entry name" value="Copper-bind"/>
    <property type="match status" value="1"/>
</dbReference>
<comment type="subcellular location">
    <subcellularLocation>
        <location evidence="1">Periplasm</location>
    </subcellularLocation>
</comment>
<feature type="binding site" evidence="7">
    <location>
        <position position="116"/>
    </location>
    <ligand>
        <name>Cu cation</name>
        <dbReference type="ChEBI" id="CHEBI:23378"/>
    </ligand>
</feature>
<evidence type="ECO:0000259" key="8">
    <source>
        <dbReference type="Pfam" id="PF00127"/>
    </source>
</evidence>
<organism evidence="9 10">
    <name type="scientific">Candidatus Kerfeldbacteria bacterium CG_4_10_14_0_8_um_filter_42_10</name>
    <dbReference type="NCBI Taxonomy" id="2014248"/>
    <lineage>
        <taxon>Bacteria</taxon>
        <taxon>Candidatus Kerfeldiibacteriota</taxon>
    </lineage>
</organism>
<proteinExistence type="predicted"/>
<dbReference type="Gene3D" id="2.60.40.420">
    <property type="entry name" value="Cupredoxins - blue copper proteins"/>
    <property type="match status" value="1"/>
</dbReference>
<dbReference type="InterPro" id="IPR000923">
    <property type="entry name" value="BlueCu_1"/>
</dbReference>
<dbReference type="AlphaFoldDB" id="A0A2M7RGV7"/>
<sequence>MKKNIIVLIIIVLAVLIVGIYLVSAMGGSSKTTKQNENANTAGPITNSYRVEISNSNFTPSELRIKAGDNVIWTNKDSMPHTVTGDSSNEFNSQILEQERSYSHTFNSPGEYSYHCAIHPLMIGKIIVE</sequence>
<keyword evidence="4" id="KW-0574">Periplasm</keyword>
<evidence type="ECO:0000256" key="6">
    <source>
        <dbReference type="ARBA" id="ARBA00023008"/>
    </source>
</evidence>
<evidence type="ECO:0000313" key="9">
    <source>
        <dbReference type="EMBL" id="PIY95576.1"/>
    </source>
</evidence>
<dbReference type="PANTHER" id="PTHR36507:SF1">
    <property type="entry name" value="BLL1555 PROTEIN"/>
    <property type="match status" value="1"/>
</dbReference>
<evidence type="ECO:0000256" key="1">
    <source>
        <dbReference type="ARBA" id="ARBA00004418"/>
    </source>
</evidence>
<evidence type="ECO:0000256" key="5">
    <source>
        <dbReference type="ARBA" id="ARBA00022982"/>
    </source>
</evidence>
<keyword evidence="2" id="KW-0813">Transport</keyword>
<evidence type="ECO:0000256" key="2">
    <source>
        <dbReference type="ARBA" id="ARBA00022448"/>
    </source>
</evidence>
<feature type="binding site" evidence="7">
    <location>
        <position position="119"/>
    </location>
    <ligand>
        <name>Cu cation</name>
        <dbReference type="ChEBI" id="CHEBI:23378"/>
    </ligand>
</feature>
<dbReference type="GO" id="GO:0005507">
    <property type="term" value="F:copper ion binding"/>
    <property type="evidence" value="ECO:0007669"/>
    <property type="project" value="InterPro"/>
</dbReference>
<keyword evidence="6 7" id="KW-0186">Copper</keyword>
<dbReference type="PANTHER" id="PTHR36507">
    <property type="entry name" value="BLL1555 PROTEIN"/>
    <property type="match status" value="1"/>
</dbReference>
<name>A0A2M7RGV7_9BACT</name>
<evidence type="ECO:0000256" key="7">
    <source>
        <dbReference type="PIRSR" id="PIRSR602386-1"/>
    </source>
</evidence>
<dbReference type="CDD" id="cd13921">
    <property type="entry name" value="Amicyanin"/>
    <property type="match status" value="1"/>
</dbReference>
<dbReference type="Proteomes" id="UP000230779">
    <property type="component" value="Unassembled WGS sequence"/>
</dbReference>